<dbReference type="InterPro" id="IPR036388">
    <property type="entry name" value="WH-like_DNA-bd_sf"/>
</dbReference>
<organism evidence="2 3">
    <name type="scientific">Nocardioides cremeus</name>
    <dbReference type="NCBI Taxonomy" id="3058044"/>
    <lineage>
        <taxon>Bacteria</taxon>
        <taxon>Bacillati</taxon>
        <taxon>Actinomycetota</taxon>
        <taxon>Actinomycetes</taxon>
        <taxon>Propionibacteriales</taxon>
        <taxon>Nocardioidaceae</taxon>
        <taxon>Nocardioides</taxon>
    </lineage>
</organism>
<reference evidence="2" key="1">
    <citation type="submission" date="2023-06" db="EMBL/GenBank/DDBJ databases">
        <title>Genome sequence of Nocardioides sp. SOB44.</title>
        <authorList>
            <person name="Zhang G."/>
        </authorList>
    </citation>
    <scope>NUCLEOTIDE SEQUENCE</scope>
    <source>
        <strain evidence="2">SOB44</strain>
    </source>
</reference>
<dbReference type="Pfam" id="PF12728">
    <property type="entry name" value="HTH_17"/>
    <property type="match status" value="1"/>
</dbReference>
<dbReference type="Proteomes" id="UP001168363">
    <property type="component" value="Unassembled WGS sequence"/>
</dbReference>
<dbReference type="InterPro" id="IPR010093">
    <property type="entry name" value="SinI_DNA-bd"/>
</dbReference>
<dbReference type="NCBIfam" id="TIGR01764">
    <property type="entry name" value="excise"/>
    <property type="match status" value="1"/>
</dbReference>
<proteinExistence type="predicted"/>
<feature type="domain" description="Helix-turn-helix" evidence="1">
    <location>
        <begin position="16"/>
        <end position="65"/>
    </location>
</feature>
<sequence length="69" mass="7672">MSTNNPQGRADGYVEVATIAAYLNCSDRTVRRMLAQGLRHVKFGAGQQAAVRIAWADLESWLNEHAVER</sequence>
<evidence type="ECO:0000259" key="1">
    <source>
        <dbReference type="Pfam" id="PF12728"/>
    </source>
</evidence>
<protein>
    <submittedName>
        <fullName evidence="2">Helix-turn-helix domain-containing protein</fullName>
    </submittedName>
</protein>
<name>A0ABT8TZY2_9ACTN</name>
<dbReference type="Gene3D" id="1.10.10.10">
    <property type="entry name" value="Winged helix-like DNA-binding domain superfamily/Winged helix DNA-binding domain"/>
    <property type="match status" value="1"/>
</dbReference>
<accession>A0ABT8TZY2</accession>
<gene>
    <name evidence="2" type="ORF">QWJ41_20430</name>
</gene>
<keyword evidence="3" id="KW-1185">Reference proteome</keyword>
<dbReference type="InterPro" id="IPR041657">
    <property type="entry name" value="HTH_17"/>
</dbReference>
<dbReference type="RefSeq" id="WP_302710312.1">
    <property type="nucleotide sequence ID" value="NZ_JAULSC010000044.1"/>
</dbReference>
<evidence type="ECO:0000313" key="2">
    <source>
        <dbReference type="EMBL" id="MDO3398101.1"/>
    </source>
</evidence>
<evidence type="ECO:0000313" key="3">
    <source>
        <dbReference type="Proteomes" id="UP001168363"/>
    </source>
</evidence>
<comment type="caution">
    <text evidence="2">The sequence shown here is derived from an EMBL/GenBank/DDBJ whole genome shotgun (WGS) entry which is preliminary data.</text>
</comment>
<dbReference type="EMBL" id="JAULSC010000044">
    <property type="protein sequence ID" value="MDO3398101.1"/>
    <property type="molecule type" value="Genomic_DNA"/>
</dbReference>